<evidence type="ECO:0000313" key="3">
    <source>
        <dbReference type="EMBL" id="MBY04216.1"/>
    </source>
</evidence>
<evidence type="ECO:0000256" key="1">
    <source>
        <dbReference type="SAM" id="MobiDB-lite"/>
    </source>
</evidence>
<feature type="region of interest" description="Disordered" evidence="1">
    <location>
        <begin position="69"/>
        <end position="118"/>
    </location>
</feature>
<protein>
    <submittedName>
        <fullName evidence="3">Putative salivary mucin</fullName>
    </submittedName>
</protein>
<organism evidence="3">
    <name type="scientific">Ornithodoros turicata</name>
    <dbReference type="NCBI Taxonomy" id="34597"/>
    <lineage>
        <taxon>Eukaryota</taxon>
        <taxon>Metazoa</taxon>
        <taxon>Ecdysozoa</taxon>
        <taxon>Arthropoda</taxon>
        <taxon>Chelicerata</taxon>
        <taxon>Arachnida</taxon>
        <taxon>Acari</taxon>
        <taxon>Parasitiformes</taxon>
        <taxon>Ixodida</taxon>
        <taxon>Ixodoidea</taxon>
        <taxon>Argasidae</taxon>
        <taxon>Ornithodorinae</taxon>
        <taxon>Ornithodoros</taxon>
    </lineage>
</organism>
<reference evidence="3" key="1">
    <citation type="submission" date="2018-03" db="EMBL/GenBank/DDBJ databases">
        <title>The relapsing fever spirochete Borrelia turicatae persists in the highly oxidative environment of its soft-bodied tick vector.</title>
        <authorList>
            <person name="Bourret T.J."/>
            <person name="Boyle W.K."/>
            <person name="Valenzuela J.G."/>
            <person name="Oliveira F."/>
            <person name="Lopez J.E."/>
        </authorList>
    </citation>
    <scope>NUCLEOTIDE SEQUENCE</scope>
    <source>
        <strain evidence="3">Kansas strain/isolate</strain>
        <tissue evidence="3">Salivary glands</tissue>
    </source>
</reference>
<keyword evidence="2" id="KW-0732">Signal</keyword>
<accession>A0A2R5L3Z3</accession>
<evidence type="ECO:0000256" key="2">
    <source>
        <dbReference type="SAM" id="SignalP"/>
    </source>
</evidence>
<feature type="compositionally biased region" description="Basic residues" evidence="1">
    <location>
        <begin position="99"/>
        <end position="118"/>
    </location>
</feature>
<sequence>MNTVIVFLLFVSLAYTWVIEDNAQLGPSELDNAELVEPLVEISERARDGKKRKKNKATTTMVPAIVATEPPTTTTTEAAAATVTAPSCGSQKEKGEKKKDKKDKKKDKKKKNKNNLRE</sequence>
<feature type="signal peptide" evidence="2">
    <location>
        <begin position="1"/>
        <end position="16"/>
    </location>
</feature>
<dbReference type="AlphaFoldDB" id="A0A2R5L3Z3"/>
<feature type="chain" id="PRO_5015305099" evidence="2">
    <location>
        <begin position="17"/>
        <end position="118"/>
    </location>
</feature>
<feature type="compositionally biased region" description="Low complexity" evidence="1">
    <location>
        <begin position="69"/>
        <end position="86"/>
    </location>
</feature>
<proteinExistence type="predicted"/>
<dbReference type="EMBL" id="GGLE01000090">
    <property type="protein sequence ID" value="MBY04216.1"/>
    <property type="molecule type" value="Transcribed_RNA"/>
</dbReference>
<name>A0A2R5L3Z3_9ACAR</name>